<dbReference type="InterPro" id="IPR027417">
    <property type="entry name" value="P-loop_NTPase"/>
</dbReference>
<dbReference type="Gene3D" id="3.40.50.300">
    <property type="entry name" value="P-loop containing nucleotide triphosphate hydrolases"/>
    <property type="match status" value="1"/>
</dbReference>
<organism evidence="2 3">
    <name type="scientific">Belliella calami</name>
    <dbReference type="NCBI Taxonomy" id="2923436"/>
    <lineage>
        <taxon>Bacteria</taxon>
        <taxon>Pseudomonadati</taxon>
        <taxon>Bacteroidota</taxon>
        <taxon>Cytophagia</taxon>
        <taxon>Cytophagales</taxon>
        <taxon>Cyclobacteriaceae</taxon>
        <taxon>Belliella</taxon>
    </lineage>
</organism>
<keyword evidence="2" id="KW-0547">Nucleotide-binding</keyword>
<comment type="caution">
    <text evidence="2">The sequence shown here is derived from an EMBL/GenBank/DDBJ whole genome shotgun (WGS) entry which is preliminary data.</text>
</comment>
<sequence>MNITTDFKTKVITELKDIRTRYGGSDSAFAKQWSMNSSVWSRLKNGETEGLLKDAQWLNLGRELNVSLNERKWNMAKTEVFEAIKSDVEFCQNNSKGIVLVDDCAIGKTYTGKYLAKTMNNCFYVDGSQCKTKSLFIRAFAKAVGVDHLGRIADIKANIKYYLRMLENPVVIIDEAGDLEYTAFLELKEFWNATEAVCGWYLMGADGLKAKMERGIAAKKVGYRELLSRYSDKYMKIIPTDRQQRLAFYKKMISDVLAVNISDKSKLPTLVNKCLATDASGDIGGLRRAETLLILNNA</sequence>
<protein>
    <submittedName>
        <fullName evidence="2">ATP-binding protein</fullName>
    </submittedName>
</protein>
<evidence type="ECO:0000313" key="2">
    <source>
        <dbReference type="EMBL" id="MCH7400094.1"/>
    </source>
</evidence>
<dbReference type="InterPro" id="IPR049945">
    <property type="entry name" value="AAA_22"/>
</dbReference>
<dbReference type="Pfam" id="PF13401">
    <property type="entry name" value="AAA_22"/>
    <property type="match status" value="1"/>
</dbReference>
<proteinExistence type="predicted"/>
<gene>
    <name evidence="2" type="ORF">MM236_19015</name>
</gene>
<name>A0ABS9UU10_9BACT</name>
<dbReference type="SUPFAM" id="SSF52540">
    <property type="entry name" value="P-loop containing nucleoside triphosphate hydrolases"/>
    <property type="match status" value="1"/>
</dbReference>
<dbReference type="EMBL" id="JAKZGS010000028">
    <property type="protein sequence ID" value="MCH7400094.1"/>
    <property type="molecule type" value="Genomic_DNA"/>
</dbReference>
<evidence type="ECO:0000313" key="3">
    <source>
        <dbReference type="Proteomes" id="UP001165488"/>
    </source>
</evidence>
<accession>A0ABS9UU10</accession>
<reference evidence="2" key="1">
    <citation type="submission" date="2022-03" db="EMBL/GenBank/DDBJ databases">
        <title>De novo assembled genomes of Belliella spp. (Cyclobacteriaceae) strains.</title>
        <authorList>
            <person name="Szabo A."/>
            <person name="Korponai K."/>
            <person name="Felfoldi T."/>
        </authorList>
    </citation>
    <scope>NUCLEOTIDE SEQUENCE</scope>
    <source>
        <strain evidence="2">DSM 107340</strain>
    </source>
</reference>
<dbReference type="RefSeq" id="WP_241276587.1">
    <property type="nucleotide sequence ID" value="NZ_JAKZGS010000028.1"/>
</dbReference>
<feature type="domain" description="ORC1/DEAH AAA+ ATPase" evidence="1">
    <location>
        <begin position="106"/>
        <end position="209"/>
    </location>
</feature>
<keyword evidence="2" id="KW-0067">ATP-binding</keyword>
<keyword evidence="3" id="KW-1185">Reference proteome</keyword>
<dbReference type="Proteomes" id="UP001165488">
    <property type="component" value="Unassembled WGS sequence"/>
</dbReference>
<evidence type="ECO:0000259" key="1">
    <source>
        <dbReference type="Pfam" id="PF13401"/>
    </source>
</evidence>
<dbReference type="GO" id="GO:0005524">
    <property type="term" value="F:ATP binding"/>
    <property type="evidence" value="ECO:0007669"/>
    <property type="project" value="UniProtKB-KW"/>
</dbReference>